<dbReference type="Proteomes" id="UP000199183">
    <property type="component" value="Unassembled WGS sequence"/>
</dbReference>
<organism evidence="2 3">
    <name type="scientific">Paramicrobacterium humi</name>
    <dbReference type="NCBI Taxonomy" id="640635"/>
    <lineage>
        <taxon>Bacteria</taxon>
        <taxon>Bacillati</taxon>
        <taxon>Actinomycetota</taxon>
        <taxon>Actinomycetes</taxon>
        <taxon>Micrococcales</taxon>
        <taxon>Microbacteriaceae</taxon>
        <taxon>Paramicrobacterium</taxon>
    </lineage>
</organism>
<keyword evidence="3" id="KW-1185">Reference proteome</keyword>
<feature type="transmembrane region" description="Helical" evidence="1">
    <location>
        <begin position="97"/>
        <end position="116"/>
    </location>
</feature>
<dbReference type="STRING" id="640635.SAMN04489806_1699"/>
<sequence length="158" mass="16305">MHIVRGLMAGLAAGAAGTTALNAVTYLDMAVRGRPASTTPEKSVEKLADEAGVDIPGDETTRKHRVEGLGPLMGIMTGVGVGALFGVTRALGLRPNIFLGGILIGGSAMAATNVSMTRLHVTDPATWGLKSWLSDAVPHAAYGFVVAAVLRGLDRTRE</sequence>
<evidence type="ECO:0000313" key="2">
    <source>
        <dbReference type="EMBL" id="SEB75772.1"/>
    </source>
</evidence>
<keyword evidence="1" id="KW-0812">Transmembrane</keyword>
<dbReference type="EMBL" id="FNRY01000001">
    <property type="protein sequence ID" value="SEB75772.1"/>
    <property type="molecule type" value="Genomic_DNA"/>
</dbReference>
<gene>
    <name evidence="2" type="ORF">SAMN04489806_1699</name>
</gene>
<evidence type="ECO:0008006" key="4">
    <source>
        <dbReference type="Google" id="ProtNLM"/>
    </source>
</evidence>
<evidence type="ECO:0000313" key="3">
    <source>
        <dbReference type="Proteomes" id="UP000199183"/>
    </source>
</evidence>
<dbReference type="AlphaFoldDB" id="A0A1H4M000"/>
<feature type="transmembrane region" description="Helical" evidence="1">
    <location>
        <begin position="136"/>
        <end position="153"/>
    </location>
</feature>
<keyword evidence="1" id="KW-1133">Transmembrane helix</keyword>
<feature type="transmembrane region" description="Helical" evidence="1">
    <location>
        <begin position="68"/>
        <end position="85"/>
    </location>
</feature>
<accession>A0A1H4M000</accession>
<dbReference type="RefSeq" id="WP_176980784.1">
    <property type="nucleotide sequence ID" value="NZ_FNRY01000001.1"/>
</dbReference>
<protein>
    <recommendedName>
        <fullName evidence="4">DUF1440 domain-containing protein</fullName>
    </recommendedName>
</protein>
<reference evidence="2 3" key="1">
    <citation type="submission" date="2016-10" db="EMBL/GenBank/DDBJ databases">
        <authorList>
            <person name="de Groot N.N."/>
        </authorList>
    </citation>
    <scope>NUCLEOTIDE SEQUENCE [LARGE SCALE GENOMIC DNA]</scope>
    <source>
        <strain evidence="2 3">DSM 21799</strain>
    </source>
</reference>
<proteinExistence type="predicted"/>
<keyword evidence="1" id="KW-0472">Membrane</keyword>
<evidence type="ECO:0000256" key="1">
    <source>
        <dbReference type="SAM" id="Phobius"/>
    </source>
</evidence>
<name>A0A1H4M000_9MICO</name>